<comment type="caution">
    <text evidence="2">The sequence shown here is derived from an EMBL/GenBank/DDBJ whole genome shotgun (WGS) entry which is preliminary data.</text>
</comment>
<name>A0A409W6B6_9AGAR</name>
<feature type="signal peptide" evidence="1">
    <location>
        <begin position="1"/>
        <end position="18"/>
    </location>
</feature>
<evidence type="ECO:0000313" key="2">
    <source>
        <dbReference type="EMBL" id="PPQ74046.1"/>
    </source>
</evidence>
<protein>
    <submittedName>
        <fullName evidence="2">Uncharacterized protein</fullName>
    </submittedName>
</protein>
<dbReference type="Gene3D" id="1.20.1280.140">
    <property type="match status" value="1"/>
</dbReference>
<evidence type="ECO:0000313" key="3">
    <source>
        <dbReference type="Proteomes" id="UP000284842"/>
    </source>
</evidence>
<feature type="chain" id="PRO_5019540304" evidence="1">
    <location>
        <begin position="19"/>
        <end position="180"/>
    </location>
</feature>
<sequence>MKFFTGLVVLSGVVAVFAAEPTTTPILADLQQLKATVASFNDKINALSIVNFASAYAVHTEGRNVITLLDVITRDTQALAGNPITQADMTSIFTALQEIQPLVNTAMTSLIAKRIILLAFQGLGFMQIARKDLADLKTSMLALEAAATTVVIPDAVKPELQAFFDAINKVMDAVIAAYAV</sequence>
<accession>A0A409W6B6</accession>
<evidence type="ECO:0000256" key="1">
    <source>
        <dbReference type="SAM" id="SignalP"/>
    </source>
</evidence>
<dbReference type="InParanoid" id="A0A409W6B6"/>
<dbReference type="OrthoDB" id="3016640at2759"/>
<reference evidence="2 3" key="1">
    <citation type="journal article" date="2018" name="Evol. Lett.">
        <title>Horizontal gene cluster transfer increased hallucinogenic mushroom diversity.</title>
        <authorList>
            <person name="Reynolds H.T."/>
            <person name="Vijayakumar V."/>
            <person name="Gluck-Thaler E."/>
            <person name="Korotkin H.B."/>
            <person name="Matheny P.B."/>
            <person name="Slot J.C."/>
        </authorList>
    </citation>
    <scope>NUCLEOTIDE SEQUENCE [LARGE SCALE GENOMIC DNA]</scope>
    <source>
        <strain evidence="2 3">2629</strain>
    </source>
</reference>
<keyword evidence="3" id="KW-1185">Reference proteome</keyword>
<dbReference type="EMBL" id="NHTK01005780">
    <property type="protein sequence ID" value="PPQ74046.1"/>
    <property type="molecule type" value="Genomic_DNA"/>
</dbReference>
<dbReference type="InterPro" id="IPR021054">
    <property type="entry name" value="Cell_wall_mannoprotein_1"/>
</dbReference>
<proteinExistence type="predicted"/>
<dbReference type="Proteomes" id="UP000284842">
    <property type="component" value="Unassembled WGS sequence"/>
</dbReference>
<dbReference type="AlphaFoldDB" id="A0A409W6B6"/>
<keyword evidence="1" id="KW-0732">Signal</keyword>
<gene>
    <name evidence="2" type="ORF">CVT24_012348</name>
</gene>
<organism evidence="2 3">
    <name type="scientific">Panaeolus cyanescens</name>
    <dbReference type="NCBI Taxonomy" id="181874"/>
    <lineage>
        <taxon>Eukaryota</taxon>
        <taxon>Fungi</taxon>
        <taxon>Dikarya</taxon>
        <taxon>Basidiomycota</taxon>
        <taxon>Agaricomycotina</taxon>
        <taxon>Agaricomycetes</taxon>
        <taxon>Agaricomycetidae</taxon>
        <taxon>Agaricales</taxon>
        <taxon>Agaricineae</taxon>
        <taxon>Galeropsidaceae</taxon>
        <taxon>Panaeolus</taxon>
    </lineage>
</organism>
<dbReference type="Pfam" id="PF12296">
    <property type="entry name" value="HsbA"/>
    <property type="match status" value="1"/>
</dbReference>